<feature type="domain" description="Apple" evidence="2">
    <location>
        <begin position="11"/>
        <end position="102"/>
    </location>
</feature>
<dbReference type="Pfam" id="PF00024">
    <property type="entry name" value="PAN_1"/>
    <property type="match status" value="1"/>
</dbReference>
<reference evidence="3 4" key="1">
    <citation type="submission" date="2024-01" db="EMBL/GenBank/DDBJ databases">
        <title>The genome of the rayed Mediterranean limpet Patella caerulea (Linnaeus, 1758).</title>
        <authorList>
            <person name="Anh-Thu Weber A."/>
            <person name="Halstead-Nussloch G."/>
        </authorList>
    </citation>
    <scope>NUCLEOTIDE SEQUENCE [LARGE SCALE GENOMIC DNA]</scope>
    <source>
        <strain evidence="3">AATW-2023a</strain>
        <tissue evidence="3">Whole specimen</tissue>
    </source>
</reference>
<comment type="caution">
    <text evidence="3">The sequence shown here is derived from an EMBL/GenBank/DDBJ whole genome shotgun (WGS) entry which is preliminary data.</text>
</comment>
<feature type="chain" id="PRO_5043044850" description="Apple domain-containing protein" evidence="1">
    <location>
        <begin position="19"/>
        <end position="310"/>
    </location>
</feature>
<name>A0AAN8JMB0_PATCE</name>
<evidence type="ECO:0000259" key="2">
    <source>
        <dbReference type="PROSITE" id="PS50948"/>
    </source>
</evidence>
<evidence type="ECO:0000313" key="4">
    <source>
        <dbReference type="Proteomes" id="UP001347796"/>
    </source>
</evidence>
<dbReference type="Proteomes" id="UP001347796">
    <property type="component" value="Unassembled WGS sequence"/>
</dbReference>
<dbReference type="AlphaFoldDB" id="A0AAN8JMB0"/>
<dbReference type="PROSITE" id="PS50948">
    <property type="entry name" value="PAN"/>
    <property type="match status" value="1"/>
</dbReference>
<organism evidence="3 4">
    <name type="scientific">Patella caerulea</name>
    <name type="common">Rayed Mediterranean limpet</name>
    <dbReference type="NCBI Taxonomy" id="87958"/>
    <lineage>
        <taxon>Eukaryota</taxon>
        <taxon>Metazoa</taxon>
        <taxon>Spiralia</taxon>
        <taxon>Lophotrochozoa</taxon>
        <taxon>Mollusca</taxon>
        <taxon>Gastropoda</taxon>
        <taxon>Patellogastropoda</taxon>
        <taxon>Patelloidea</taxon>
        <taxon>Patellidae</taxon>
        <taxon>Patella</taxon>
    </lineage>
</organism>
<evidence type="ECO:0000313" key="3">
    <source>
        <dbReference type="EMBL" id="KAK6179527.1"/>
    </source>
</evidence>
<dbReference type="EMBL" id="JAZGQO010000008">
    <property type="protein sequence ID" value="KAK6179527.1"/>
    <property type="molecule type" value="Genomic_DNA"/>
</dbReference>
<accession>A0AAN8JMB0</accession>
<sequence>MFFIIINLIMCFIVDSNGQITTHHIFSQIVKKNARFSDTPTAEQIVRSVIDCARLCQKSQDCKSVNLIRIGKNKLCQLFQTKPLDPRTLDHDIKSQYWERTCQPSFGVTAATSDDITLQIKIVADFGRNIYHLNFNDDFTQGNLHFYDSVPRATNGKHLMVNNAVTIKYQNYPSISLKENGTGWTFCDIDTTPCTVPGSWPKHFEELTGGFSTWALTSNRDDDGVYVFSNDRVIELSTPIGPEWHVVETYNINENVTDNLWRNIPSGIIAASWIPQFGPKRKVFLATRDYYVVFDITSNAVLKRDHLCSP</sequence>
<keyword evidence="4" id="KW-1185">Reference proteome</keyword>
<gene>
    <name evidence="3" type="ORF">SNE40_011861</name>
</gene>
<proteinExistence type="predicted"/>
<evidence type="ECO:0000256" key="1">
    <source>
        <dbReference type="SAM" id="SignalP"/>
    </source>
</evidence>
<protein>
    <recommendedName>
        <fullName evidence="2">Apple domain-containing protein</fullName>
    </recommendedName>
</protein>
<dbReference type="InterPro" id="IPR003609">
    <property type="entry name" value="Pan_app"/>
</dbReference>
<keyword evidence="1" id="KW-0732">Signal</keyword>
<feature type="signal peptide" evidence="1">
    <location>
        <begin position="1"/>
        <end position="18"/>
    </location>
</feature>
<dbReference type="SUPFAM" id="SSF57414">
    <property type="entry name" value="Hairpin loop containing domain-like"/>
    <property type="match status" value="1"/>
</dbReference>